<name>A0A8S9HBW9_BRACR</name>
<gene>
    <name evidence="2" type="ORF">F2Q68_00017268</name>
</gene>
<evidence type="ECO:0000313" key="2">
    <source>
        <dbReference type="EMBL" id="KAF2555399.1"/>
    </source>
</evidence>
<feature type="region of interest" description="Disordered" evidence="1">
    <location>
        <begin position="1"/>
        <end position="31"/>
    </location>
</feature>
<dbReference type="EMBL" id="QGKW02001940">
    <property type="protein sequence ID" value="KAF2555399.1"/>
    <property type="molecule type" value="Genomic_DNA"/>
</dbReference>
<evidence type="ECO:0000256" key="1">
    <source>
        <dbReference type="SAM" id="MobiDB-lite"/>
    </source>
</evidence>
<evidence type="ECO:0000313" key="3">
    <source>
        <dbReference type="Proteomes" id="UP000712281"/>
    </source>
</evidence>
<organism evidence="2 3">
    <name type="scientific">Brassica cretica</name>
    <name type="common">Mustard</name>
    <dbReference type="NCBI Taxonomy" id="69181"/>
    <lineage>
        <taxon>Eukaryota</taxon>
        <taxon>Viridiplantae</taxon>
        <taxon>Streptophyta</taxon>
        <taxon>Embryophyta</taxon>
        <taxon>Tracheophyta</taxon>
        <taxon>Spermatophyta</taxon>
        <taxon>Magnoliopsida</taxon>
        <taxon>eudicotyledons</taxon>
        <taxon>Gunneridae</taxon>
        <taxon>Pentapetalae</taxon>
        <taxon>rosids</taxon>
        <taxon>malvids</taxon>
        <taxon>Brassicales</taxon>
        <taxon>Brassicaceae</taxon>
        <taxon>Brassiceae</taxon>
        <taxon>Brassica</taxon>
    </lineage>
</organism>
<feature type="compositionally biased region" description="Polar residues" evidence="1">
    <location>
        <begin position="9"/>
        <end position="29"/>
    </location>
</feature>
<accession>A0A8S9HBW9</accession>
<protein>
    <submittedName>
        <fullName evidence="2">Uncharacterized protein</fullName>
    </submittedName>
</protein>
<dbReference type="Proteomes" id="UP000712281">
    <property type="component" value="Unassembled WGS sequence"/>
</dbReference>
<proteinExistence type="predicted"/>
<dbReference type="AlphaFoldDB" id="A0A8S9HBW9"/>
<reference evidence="2" key="1">
    <citation type="submission" date="2019-12" db="EMBL/GenBank/DDBJ databases">
        <title>Genome sequencing and annotation of Brassica cretica.</title>
        <authorList>
            <person name="Studholme D.J."/>
            <person name="Sarris P.F."/>
        </authorList>
    </citation>
    <scope>NUCLEOTIDE SEQUENCE</scope>
    <source>
        <strain evidence="2">PFS-001/15</strain>
        <tissue evidence="2">Leaf</tissue>
    </source>
</reference>
<sequence>MLRRVTARETPQPTKSNQLTAGALSSSPKIATAPRTMISEQRWMHGSAGVSQQVTPIPTSAQTVTFEINSTQVHAIFASVSIV</sequence>
<comment type="caution">
    <text evidence="2">The sequence shown here is derived from an EMBL/GenBank/DDBJ whole genome shotgun (WGS) entry which is preliminary data.</text>
</comment>